<keyword evidence="3" id="KW-0418">Kinase</keyword>
<feature type="domain" description="Signal transduction histidine kinase internal region" evidence="2">
    <location>
        <begin position="161"/>
        <end position="241"/>
    </location>
</feature>
<dbReference type="Pfam" id="PF06580">
    <property type="entry name" value="His_kinase"/>
    <property type="match status" value="1"/>
</dbReference>
<dbReference type="PANTHER" id="PTHR34220">
    <property type="entry name" value="SENSOR HISTIDINE KINASE YPDA"/>
    <property type="match status" value="1"/>
</dbReference>
<dbReference type="SUPFAM" id="SSF55874">
    <property type="entry name" value="ATPase domain of HSP90 chaperone/DNA topoisomerase II/histidine kinase"/>
    <property type="match status" value="1"/>
</dbReference>
<feature type="transmembrane region" description="Helical" evidence="1">
    <location>
        <begin position="123"/>
        <end position="142"/>
    </location>
</feature>
<protein>
    <submittedName>
        <fullName evidence="3">Histidine kinase</fullName>
    </submittedName>
</protein>
<dbReference type="EMBL" id="CP159925">
    <property type="protein sequence ID" value="XCO75771.1"/>
    <property type="molecule type" value="Genomic_DNA"/>
</dbReference>
<evidence type="ECO:0000313" key="3">
    <source>
        <dbReference type="EMBL" id="XCO75771.1"/>
    </source>
</evidence>
<accession>A0AAU8MU42</accession>
<reference evidence="3" key="1">
    <citation type="submission" date="2024-06" db="EMBL/GenBank/DDBJ databases">
        <authorList>
            <person name="Li S."/>
        </authorList>
    </citation>
    <scope>NUCLEOTIDE SEQUENCE</scope>
    <source>
        <strain evidence="3">SR10</strain>
    </source>
</reference>
<dbReference type="AlphaFoldDB" id="A0AAU8MU42"/>
<dbReference type="Gene3D" id="3.30.565.10">
    <property type="entry name" value="Histidine kinase-like ATPase, C-terminal domain"/>
    <property type="match status" value="1"/>
</dbReference>
<sequence>MNALCDDLHRRDDEPPFWLPLLATLPLAACLLLSVLPILGHGPASVSRSMYLWAFALWLLPLTALQRALRRRCSLAATAAVLLPATFLMAWASRWLLLLPPLLARGSLPPSFDWTFTLRGLEGAWLSLVAACAIHAVVAYAAQLRRERERSAQARALARDAELTALRYQLQPHFLFNTLNAVSALIGEGQAGQAQRMLVRLSEFLRATLDGERGHEVSLAEELALTEAYLEVEQARLGERLRLGWKIGAGVLSAPVPYLLLQPLVENAIRHGIARRTQPGRIDLDIAADGDMLRIDIANDPATAPPGDTGPVRAGDAIGLRNVRERLQALYPQRHVFQAGLDRDGRYRVRLRLPLRSARSAVASIDTGEGR</sequence>
<organism evidence="3">
    <name type="scientific">Lysobacter firmicutimachus</name>
    <dbReference type="NCBI Taxonomy" id="1792846"/>
    <lineage>
        <taxon>Bacteria</taxon>
        <taxon>Pseudomonadati</taxon>
        <taxon>Pseudomonadota</taxon>
        <taxon>Gammaproteobacteria</taxon>
        <taxon>Lysobacterales</taxon>
        <taxon>Lysobacteraceae</taxon>
        <taxon>Lysobacter</taxon>
    </lineage>
</organism>
<keyword evidence="1" id="KW-1133">Transmembrane helix</keyword>
<keyword evidence="3" id="KW-0808">Transferase</keyword>
<dbReference type="GO" id="GO:0000155">
    <property type="term" value="F:phosphorelay sensor kinase activity"/>
    <property type="evidence" value="ECO:0007669"/>
    <property type="project" value="InterPro"/>
</dbReference>
<dbReference type="PANTHER" id="PTHR34220:SF7">
    <property type="entry name" value="SENSOR HISTIDINE KINASE YPDA"/>
    <property type="match status" value="1"/>
</dbReference>
<dbReference type="GO" id="GO:0016020">
    <property type="term" value="C:membrane"/>
    <property type="evidence" value="ECO:0007669"/>
    <property type="project" value="InterPro"/>
</dbReference>
<feature type="transmembrane region" description="Helical" evidence="1">
    <location>
        <begin position="51"/>
        <end position="69"/>
    </location>
</feature>
<keyword evidence="1" id="KW-0812">Transmembrane</keyword>
<dbReference type="InterPro" id="IPR050640">
    <property type="entry name" value="Bact_2-comp_sensor_kinase"/>
</dbReference>
<dbReference type="InterPro" id="IPR036890">
    <property type="entry name" value="HATPase_C_sf"/>
</dbReference>
<feature type="transmembrane region" description="Helical" evidence="1">
    <location>
        <begin position="81"/>
        <end position="103"/>
    </location>
</feature>
<evidence type="ECO:0000256" key="1">
    <source>
        <dbReference type="SAM" id="Phobius"/>
    </source>
</evidence>
<keyword evidence="1" id="KW-0472">Membrane</keyword>
<dbReference type="RefSeq" id="WP_363798958.1">
    <property type="nucleotide sequence ID" value="NZ_CP159925.1"/>
</dbReference>
<gene>
    <name evidence="3" type="ORF">ABU614_02980</name>
</gene>
<feature type="transmembrane region" description="Helical" evidence="1">
    <location>
        <begin position="17"/>
        <end position="39"/>
    </location>
</feature>
<evidence type="ECO:0000259" key="2">
    <source>
        <dbReference type="Pfam" id="PF06580"/>
    </source>
</evidence>
<dbReference type="InterPro" id="IPR010559">
    <property type="entry name" value="Sig_transdc_His_kin_internal"/>
</dbReference>
<name>A0AAU8MU42_9GAMM</name>
<proteinExistence type="predicted"/>